<sequence>MGIYEDLVEQPAAPCRYLLTYKLSQDHLELFFSAVRARGGYNPNVRQFRGPYKHLLVRHQVKCGTGNCLLRDHTTVLDSTIATVNVAPRGDVGPVEVLVPEDDSLPDLLDVDNLSEYKEAAISYITGFIVKKMKEKVNCMHCSQATHLR</sequence>
<keyword evidence="2" id="KW-1185">Reference proteome</keyword>
<evidence type="ECO:0000313" key="2">
    <source>
        <dbReference type="Proteomes" id="UP001157502"/>
    </source>
</evidence>
<accession>A0ACC2GL19</accession>
<organism evidence="1 2">
    <name type="scientific">Dallia pectoralis</name>
    <name type="common">Alaska blackfish</name>
    <dbReference type="NCBI Taxonomy" id="75939"/>
    <lineage>
        <taxon>Eukaryota</taxon>
        <taxon>Metazoa</taxon>
        <taxon>Chordata</taxon>
        <taxon>Craniata</taxon>
        <taxon>Vertebrata</taxon>
        <taxon>Euteleostomi</taxon>
        <taxon>Actinopterygii</taxon>
        <taxon>Neopterygii</taxon>
        <taxon>Teleostei</taxon>
        <taxon>Protacanthopterygii</taxon>
        <taxon>Esociformes</taxon>
        <taxon>Umbridae</taxon>
        <taxon>Dallia</taxon>
    </lineage>
</organism>
<evidence type="ECO:0000313" key="1">
    <source>
        <dbReference type="EMBL" id="KAJ8004331.1"/>
    </source>
</evidence>
<dbReference type="Proteomes" id="UP001157502">
    <property type="component" value="Chromosome 12"/>
</dbReference>
<reference evidence="1" key="1">
    <citation type="submission" date="2021-05" db="EMBL/GenBank/DDBJ databases">
        <authorList>
            <person name="Pan Q."/>
            <person name="Jouanno E."/>
            <person name="Zahm M."/>
            <person name="Klopp C."/>
            <person name="Cabau C."/>
            <person name="Louis A."/>
            <person name="Berthelot C."/>
            <person name="Parey E."/>
            <person name="Roest Crollius H."/>
            <person name="Montfort J."/>
            <person name="Robinson-Rechavi M."/>
            <person name="Bouchez O."/>
            <person name="Lampietro C."/>
            <person name="Lopez Roques C."/>
            <person name="Donnadieu C."/>
            <person name="Postlethwait J."/>
            <person name="Bobe J."/>
            <person name="Dillon D."/>
            <person name="Chandos A."/>
            <person name="von Hippel F."/>
            <person name="Guiguen Y."/>
        </authorList>
    </citation>
    <scope>NUCLEOTIDE SEQUENCE</scope>
    <source>
        <strain evidence="1">YG-Jan2019</strain>
    </source>
</reference>
<dbReference type="EMBL" id="CM055739">
    <property type="protein sequence ID" value="KAJ8004331.1"/>
    <property type="molecule type" value="Genomic_DNA"/>
</dbReference>
<name>A0ACC2GL19_DALPE</name>
<protein>
    <submittedName>
        <fullName evidence="1">Uncharacterized protein</fullName>
    </submittedName>
</protein>
<proteinExistence type="predicted"/>
<comment type="caution">
    <text evidence="1">The sequence shown here is derived from an EMBL/GenBank/DDBJ whole genome shotgun (WGS) entry which is preliminary data.</text>
</comment>
<gene>
    <name evidence="1" type="ORF">DPEC_G00158010</name>
</gene>